<dbReference type="Proteomes" id="UP001147653">
    <property type="component" value="Unassembled WGS sequence"/>
</dbReference>
<reference evidence="3" key="1">
    <citation type="submission" date="2022-10" db="EMBL/GenBank/DDBJ databases">
        <title>The WGS of Solirubrobacter phytolaccae KCTC 29190.</title>
        <authorList>
            <person name="Jiang Z."/>
        </authorList>
    </citation>
    <scope>NUCLEOTIDE SEQUENCE</scope>
    <source>
        <strain evidence="3">KCTC 29190</strain>
    </source>
</reference>
<dbReference type="GO" id="GO:0070967">
    <property type="term" value="F:coenzyme F420 binding"/>
    <property type="evidence" value="ECO:0007669"/>
    <property type="project" value="TreeGrafter"/>
</dbReference>
<dbReference type="PANTHER" id="PTHR35176:SF6">
    <property type="entry name" value="HEME OXYGENASE HI_0854-RELATED"/>
    <property type="match status" value="1"/>
</dbReference>
<dbReference type="InterPro" id="IPR012349">
    <property type="entry name" value="Split_barrel_FMN-bd"/>
</dbReference>
<keyword evidence="1" id="KW-0560">Oxidoreductase</keyword>
<dbReference type="AlphaFoldDB" id="A0A9X3N7A1"/>
<accession>A0A9X3N7A1</accession>
<evidence type="ECO:0000313" key="4">
    <source>
        <dbReference type="Proteomes" id="UP001147653"/>
    </source>
</evidence>
<dbReference type="EMBL" id="JAPDDP010000006">
    <property type="protein sequence ID" value="MDA0179602.1"/>
    <property type="molecule type" value="Genomic_DNA"/>
</dbReference>
<keyword evidence="4" id="KW-1185">Reference proteome</keyword>
<protein>
    <submittedName>
        <fullName evidence="3">Pyridoxamine 5'-phosphate oxidase family protein</fullName>
    </submittedName>
</protein>
<evidence type="ECO:0000313" key="3">
    <source>
        <dbReference type="EMBL" id="MDA0179602.1"/>
    </source>
</evidence>
<dbReference type="InterPro" id="IPR011576">
    <property type="entry name" value="Pyridox_Oxase_N"/>
</dbReference>
<sequence>MATWNEFETAAPDLADRIRASFKAHTHLTIATLRKDGAPRISGTEVQFEGDDLWIGSMANALKAKDLQRDPRFALHSGSVEPDEGLADAKIAGHAHGVPNQEHHKFRLEVSEASIVSLDDAKEHLIIDLWTADGGVKQIKRK</sequence>
<proteinExistence type="predicted"/>
<dbReference type="GO" id="GO:0005829">
    <property type="term" value="C:cytosol"/>
    <property type="evidence" value="ECO:0007669"/>
    <property type="project" value="TreeGrafter"/>
</dbReference>
<gene>
    <name evidence="3" type="ORF">OJ997_04785</name>
</gene>
<comment type="caution">
    <text evidence="3">The sequence shown here is derived from an EMBL/GenBank/DDBJ whole genome shotgun (WGS) entry which is preliminary data.</text>
</comment>
<evidence type="ECO:0000259" key="2">
    <source>
        <dbReference type="Pfam" id="PF01243"/>
    </source>
</evidence>
<feature type="domain" description="Pyridoxamine 5'-phosphate oxidase N-terminal" evidence="2">
    <location>
        <begin position="15"/>
        <end position="103"/>
    </location>
</feature>
<dbReference type="GO" id="GO:0016627">
    <property type="term" value="F:oxidoreductase activity, acting on the CH-CH group of donors"/>
    <property type="evidence" value="ECO:0007669"/>
    <property type="project" value="TreeGrafter"/>
</dbReference>
<evidence type="ECO:0000256" key="1">
    <source>
        <dbReference type="ARBA" id="ARBA00023002"/>
    </source>
</evidence>
<dbReference type="Pfam" id="PF01243">
    <property type="entry name" value="PNPOx_N"/>
    <property type="match status" value="1"/>
</dbReference>
<dbReference type="PANTHER" id="PTHR35176">
    <property type="entry name" value="HEME OXYGENASE HI_0854-RELATED"/>
    <property type="match status" value="1"/>
</dbReference>
<organism evidence="3 4">
    <name type="scientific">Solirubrobacter phytolaccae</name>
    <dbReference type="NCBI Taxonomy" id="1404360"/>
    <lineage>
        <taxon>Bacteria</taxon>
        <taxon>Bacillati</taxon>
        <taxon>Actinomycetota</taxon>
        <taxon>Thermoleophilia</taxon>
        <taxon>Solirubrobacterales</taxon>
        <taxon>Solirubrobacteraceae</taxon>
        <taxon>Solirubrobacter</taxon>
    </lineage>
</organism>
<dbReference type="Gene3D" id="2.30.110.10">
    <property type="entry name" value="Electron Transport, Fmn-binding Protein, Chain A"/>
    <property type="match status" value="1"/>
</dbReference>
<dbReference type="InterPro" id="IPR052019">
    <property type="entry name" value="F420H2_bilvrd_red/Heme_oxyg"/>
</dbReference>
<dbReference type="SUPFAM" id="SSF50475">
    <property type="entry name" value="FMN-binding split barrel"/>
    <property type="match status" value="1"/>
</dbReference>
<name>A0A9X3N7A1_9ACTN</name>
<dbReference type="RefSeq" id="WP_270023899.1">
    <property type="nucleotide sequence ID" value="NZ_JAPDDP010000006.1"/>
</dbReference>